<sequence length="75" mass="7950">MDYDLIFVIGLTMVAFAIPSAVSAYSDWRWPKNALALLVIGAGSMAYAAQENPGAYALDTVDDVILRVVATVIGS</sequence>
<dbReference type="RefSeq" id="WP_055297196.1">
    <property type="nucleotide sequence ID" value="NZ_FTPR01000001.1"/>
</dbReference>
<protein>
    <submittedName>
        <fullName evidence="1">Uncharacterized protein</fullName>
    </submittedName>
</protein>
<evidence type="ECO:0000313" key="1">
    <source>
        <dbReference type="EMBL" id="SIT86046.1"/>
    </source>
</evidence>
<keyword evidence="2" id="KW-1185">Reference proteome</keyword>
<dbReference type="Proteomes" id="UP000186997">
    <property type="component" value="Unassembled WGS sequence"/>
</dbReference>
<dbReference type="AlphaFoldDB" id="A0A1R3X578"/>
<name>A0A1R3X578_9RHOB</name>
<proteinExistence type="predicted"/>
<organism evidence="1 2">
    <name type="scientific">Yoonia rosea</name>
    <dbReference type="NCBI Taxonomy" id="287098"/>
    <lineage>
        <taxon>Bacteria</taxon>
        <taxon>Pseudomonadati</taxon>
        <taxon>Pseudomonadota</taxon>
        <taxon>Alphaproteobacteria</taxon>
        <taxon>Rhodobacterales</taxon>
        <taxon>Paracoccaceae</taxon>
        <taxon>Yoonia</taxon>
    </lineage>
</organism>
<gene>
    <name evidence="1" type="ORF">SAMN05421665_2207</name>
</gene>
<accession>A0A1R3X578</accession>
<dbReference type="OrthoDB" id="7875801at2"/>
<reference evidence="2" key="1">
    <citation type="submission" date="2017-01" db="EMBL/GenBank/DDBJ databases">
        <authorList>
            <person name="Varghese N."/>
            <person name="Submissions S."/>
        </authorList>
    </citation>
    <scope>NUCLEOTIDE SEQUENCE [LARGE SCALE GENOMIC DNA]</scope>
    <source>
        <strain evidence="2">DSM 29591</strain>
    </source>
</reference>
<dbReference type="EMBL" id="FTPR01000001">
    <property type="protein sequence ID" value="SIT86046.1"/>
    <property type="molecule type" value="Genomic_DNA"/>
</dbReference>
<dbReference type="STRING" id="287098.SAMN05421665_2207"/>
<evidence type="ECO:0000313" key="2">
    <source>
        <dbReference type="Proteomes" id="UP000186997"/>
    </source>
</evidence>